<gene>
    <name evidence="2" type="ORF">AAHA92_20641</name>
</gene>
<evidence type="ECO:0000256" key="1">
    <source>
        <dbReference type="SAM" id="MobiDB-lite"/>
    </source>
</evidence>
<organism evidence="2 3">
    <name type="scientific">Salvia divinorum</name>
    <name type="common">Maria pastora</name>
    <name type="synonym">Diviner's sage</name>
    <dbReference type="NCBI Taxonomy" id="28513"/>
    <lineage>
        <taxon>Eukaryota</taxon>
        <taxon>Viridiplantae</taxon>
        <taxon>Streptophyta</taxon>
        <taxon>Embryophyta</taxon>
        <taxon>Tracheophyta</taxon>
        <taxon>Spermatophyta</taxon>
        <taxon>Magnoliopsida</taxon>
        <taxon>eudicotyledons</taxon>
        <taxon>Gunneridae</taxon>
        <taxon>Pentapetalae</taxon>
        <taxon>asterids</taxon>
        <taxon>lamiids</taxon>
        <taxon>Lamiales</taxon>
        <taxon>Lamiaceae</taxon>
        <taxon>Nepetoideae</taxon>
        <taxon>Mentheae</taxon>
        <taxon>Salviinae</taxon>
        <taxon>Salvia</taxon>
        <taxon>Salvia subgen. Calosphace</taxon>
    </lineage>
</organism>
<feature type="region of interest" description="Disordered" evidence="1">
    <location>
        <begin position="1"/>
        <end position="29"/>
    </location>
</feature>
<evidence type="ECO:0000313" key="3">
    <source>
        <dbReference type="Proteomes" id="UP001567538"/>
    </source>
</evidence>
<comment type="caution">
    <text evidence="2">The sequence shown here is derived from an EMBL/GenBank/DDBJ whole genome shotgun (WGS) entry which is preliminary data.</text>
</comment>
<reference evidence="2 3" key="1">
    <citation type="submission" date="2024-06" db="EMBL/GenBank/DDBJ databases">
        <title>A chromosome level genome sequence of Diviner's sage (Salvia divinorum).</title>
        <authorList>
            <person name="Ford S.A."/>
            <person name="Ro D.-K."/>
            <person name="Ness R.W."/>
            <person name="Phillips M.A."/>
        </authorList>
    </citation>
    <scope>NUCLEOTIDE SEQUENCE [LARGE SCALE GENOMIC DNA]</scope>
    <source>
        <strain evidence="2">SAF-2024a</strain>
        <tissue evidence="2">Leaf</tissue>
    </source>
</reference>
<accession>A0ABD1GL71</accession>
<name>A0ABD1GL71_SALDI</name>
<dbReference type="AlphaFoldDB" id="A0ABD1GL71"/>
<sequence>MTNNQNPGISSCRWRRGGKAGERGDSDEDEHCGIDVEIARIMSFQISSMILRKFGIACRKQEIVGRY</sequence>
<dbReference type="EMBL" id="JBEAFC010000008">
    <property type="protein sequence ID" value="KAL1543701.1"/>
    <property type="molecule type" value="Genomic_DNA"/>
</dbReference>
<dbReference type="Proteomes" id="UP001567538">
    <property type="component" value="Unassembled WGS sequence"/>
</dbReference>
<evidence type="ECO:0000313" key="2">
    <source>
        <dbReference type="EMBL" id="KAL1543701.1"/>
    </source>
</evidence>
<protein>
    <submittedName>
        <fullName evidence="2">Uncharacterized protein</fullName>
    </submittedName>
</protein>
<keyword evidence="3" id="KW-1185">Reference proteome</keyword>
<proteinExistence type="predicted"/>